<name>A0A4C1X0I9_EUMVA</name>
<feature type="region of interest" description="Disordered" evidence="1">
    <location>
        <begin position="65"/>
        <end position="87"/>
    </location>
</feature>
<keyword evidence="3" id="KW-1185">Reference proteome</keyword>
<evidence type="ECO:0000313" key="3">
    <source>
        <dbReference type="Proteomes" id="UP000299102"/>
    </source>
</evidence>
<organism evidence="2 3">
    <name type="scientific">Eumeta variegata</name>
    <name type="common">Bagworm moth</name>
    <name type="synonym">Eumeta japonica</name>
    <dbReference type="NCBI Taxonomy" id="151549"/>
    <lineage>
        <taxon>Eukaryota</taxon>
        <taxon>Metazoa</taxon>
        <taxon>Ecdysozoa</taxon>
        <taxon>Arthropoda</taxon>
        <taxon>Hexapoda</taxon>
        <taxon>Insecta</taxon>
        <taxon>Pterygota</taxon>
        <taxon>Neoptera</taxon>
        <taxon>Endopterygota</taxon>
        <taxon>Lepidoptera</taxon>
        <taxon>Glossata</taxon>
        <taxon>Ditrysia</taxon>
        <taxon>Tineoidea</taxon>
        <taxon>Psychidae</taxon>
        <taxon>Oiketicinae</taxon>
        <taxon>Eumeta</taxon>
    </lineage>
</organism>
<proteinExistence type="predicted"/>
<dbReference type="AlphaFoldDB" id="A0A4C1X0I9"/>
<comment type="caution">
    <text evidence="2">The sequence shown here is derived from an EMBL/GenBank/DDBJ whole genome shotgun (WGS) entry which is preliminary data.</text>
</comment>
<protein>
    <submittedName>
        <fullName evidence="2">Uncharacterized protein</fullName>
    </submittedName>
</protein>
<evidence type="ECO:0000313" key="2">
    <source>
        <dbReference type="EMBL" id="GBP57268.1"/>
    </source>
</evidence>
<dbReference type="Proteomes" id="UP000299102">
    <property type="component" value="Unassembled WGS sequence"/>
</dbReference>
<evidence type="ECO:0000256" key="1">
    <source>
        <dbReference type="SAM" id="MobiDB-lite"/>
    </source>
</evidence>
<dbReference type="EMBL" id="BGZK01000712">
    <property type="protein sequence ID" value="GBP57268.1"/>
    <property type="molecule type" value="Genomic_DNA"/>
</dbReference>
<gene>
    <name evidence="2" type="ORF">EVAR_44085_1</name>
</gene>
<reference evidence="2 3" key="1">
    <citation type="journal article" date="2019" name="Commun. Biol.">
        <title>The bagworm genome reveals a unique fibroin gene that provides high tensile strength.</title>
        <authorList>
            <person name="Kono N."/>
            <person name="Nakamura H."/>
            <person name="Ohtoshi R."/>
            <person name="Tomita M."/>
            <person name="Numata K."/>
            <person name="Arakawa K."/>
        </authorList>
    </citation>
    <scope>NUCLEOTIDE SEQUENCE [LARGE SCALE GENOMIC DNA]</scope>
</reference>
<sequence>MRKLAEWLYMKNSRNLAGARTTISCTRRIKSAPLDLRRGAGLVLSSASILSFDCATRRLPGYECSRPASTSGTLNRRPGRRRRAAHAPPAAIRRNAAGYENSAVLKKLACNVRVGARFMEAGMCPALVYSRAAFHVKLHAARRFEISVAGVCYTLADVSFFHVNSKCRQRITVFHRFGPSPVIMDRKLSVEFVSRALSIAGFDAGVSERTPVHVAIGS</sequence>
<accession>A0A4C1X0I9</accession>